<feature type="binding site" evidence="2">
    <location>
        <position position="175"/>
    </location>
    <ligand>
        <name>Fe cation</name>
        <dbReference type="ChEBI" id="CHEBI:24875"/>
        <label>2</label>
    </ligand>
</feature>
<feature type="active site" description="Proton donor" evidence="1">
    <location>
        <position position="68"/>
    </location>
</feature>
<evidence type="ECO:0000313" key="3">
    <source>
        <dbReference type="EMBL" id="BED92235.1"/>
    </source>
</evidence>
<dbReference type="Pfam" id="PF13277">
    <property type="entry name" value="YmdB"/>
    <property type="match status" value="1"/>
</dbReference>
<gene>
    <name evidence="3" type="ORF">CfP315_0841</name>
</gene>
<dbReference type="InterPro" id="IPR029052">
    <property type="entry name" value="Metallo-depent_PP-like"/>
</dbReference>
<dbReference type="GO" id="GO:0046872">
    <property type="term" value="F:metal ion binding"/>
    <property type="evidence" value="ECO:0007669"/>
    <property type="project" value="UniProtKB-KW"/>
</dbReference>
<dbReference type="PIRSF" id="PIRSF004789">
    <property type="entry name" value="DR1281"/>
    <property type="match status" value="1"/>
</dbReference>
<dbReference type="SUPFAM" id="SSF56300">
    <property type="entry name" value="Metallo-dependent phosphatases"/>
    <property type="match status" value="1"/>
</dbReference>
<dbReference type="Proteomes" id="UP001337580">
    <property type="component" value="Chromosome"/>
</dbReference>
<dbReference type="PANTHER" id="PTHR36303:SF1">
    <property type="entry name" value="2',3'-CYCLIC-NUCLEOTIDE 2'-PHOSPHODIESTERASE"/>
    <property type="match status" value="1"/>
</dbReference>
<feature type="binding site" evidence="2">
    <location>
        <position position="40"/>
    </location>
    <ligand>
        <name>Fe cation</name>
        <dbReference type="ChEBI" id="CHEBI:24875"/>
        <label>1</label>
    </ligand>
</feature>
<sequence>MKILFIGDVVGLPGCRFIKNNLMKIKGKYSIDVTIANGENASQNNGITASCAEYIFGSGVDIITTGNHIFKQKKSICEYLKNNKRILRPANYPKNTPGNGMLKFVFNNTKFCVINILGTVMLESLACPFETLDNILENTGDCLIKIVDFHAEATSEKRAFGFYASNKVSAVFGTHTHVQTSDAQTISPGDMAYITDVGMTGTADSVLGVKKEISISRLKEKMPLRFEHETKGACKMECVVAEFDETNGKALSIQNLIILDSDME</sequence>
<evidence type="ECO:0000256" key="1">
    <source>
        <dbReference type="PIRSR" id="PIRSR004789-50"/>
    </source>
</evidence>
<feature type="binding site" evidence="2">
    <location>
        <position position="39"/>
    </location>
    <ligand>
        <name>Fe cation</name>
        <dbReference type="ChEBI" id="CHEBI:24875"/>
        <label>1</label>
    </ligand>
</feature>
<dbReference type="InterPro" id="IPR005235">
    <property type="entry name" value="YmdB-like"/>
</dbReference>
<keyword evidence="2" id="KW-0479">Metal-binding</keyword>
<feature type="binding site" evidence="2">
    <location>
        <position position="8"/>
    </location>
    <ligand>
        <name>Fe cation</name>
        <dbReference type="ChEBI" id="CHEBI:24875"/>
        <label>1</label>
    </ligand>
</feature>
<dbReference type="Gene3D" id="3.60.21.10">
    <property type="match status" value="1"/>
</dbReference>
<dbReference type="GO" id="GO:0004113">
    <property type="term" value="F:2',3'-cyclic-nucleotide 3'-phosphodiesterase activity"/>
    <property type="evidence" value="ECO:0007669"/>
    <property type="project" value="TreeGrafter"/>
</dbReference>
<feature type="binding site" evidence="2">
    <location>
        <position position="67"/>
    </location>
    <ligand>
        <name>Fe cation</name>
        <dbReference type="ChEBI" id="CHEBI:24875"/>
        <label>2</label>
    </ligand>
</feature>
<evidence type="ECO:0000256" key="2">
    <source>
        <dbReference type="PIRSR" id="PIRSR004789-51"/>
    </source>
</evidence>
<feature type="binding site" evidence="2">
    <location>
        <position position="39"/>
    </location>
    <ligand>
        <name>Fe cation</name>
        <dbReference type="ChEBI" id="CHEBI:24875"/>
        <label>2</label>
    </ligand>
</feature>
<reference evidence="3" key="1">
    <citation type="journal article" date="2023" name="ISME J.">
        <title>Emergence of putative energy parasites within Clostridia revealed by genome analysis of a novel endosymbiotic clade.</title>
        <authorList>
            <person name="Takahashi K."/>
            <person name="Kuwahara H."/>
            <person name="Horikawa Y."/>
            <person name="Izawa K."/>
            <person name="Kato D."/>
            <person name="Inagaki T."/>
            <person name="Yuki M."/>
            <person name="Ohkuma M."/>
            <person name="Hongoh Y."/>
        </authorList>
    </citation>
    <scope>NUCLEOTIDE SEQUENCE</scope>
    <source>
        <strain evidence="3">CfP3-15</strain>
    </source>
</reference>
<protein>
    <submittedName>
        <fullName evidence="3">YmdB family metallophosphoesterase</fullName>
    </submittedName>
</protein>
<feature type="binding site" evidence="2">
    <location>
        <position position="177"/>
    </location>
    <ligand>
        <name>Fe cation</name>
        <dbReference type="ChEBI" id="CHEBI:24875"/>
        <label>1</label>
    </ligand>
</feature>
<accession>A0AA48L151</accession>
<name>A0AA48L151_9FIRM</name>
<dbReference type="NCBIfam" id="TIGR00282">
    <property type="entry name" value="TIGR00282 family metallophosphoesterase"/>
    <property type="match status" value="1"/>
</dbReference>
<dbReference type="PANTHER" id="PTHR36303">
    <property type="entry name" value="2',3'-CYCLIC-NUCLEOTIDE 2'-PHOSPHODIESTERASE"/>
    <property type="match status" value="1"/>
</dbReference>
<dbReference type="KEGG" id="ips:CfP315_0841"/>
<proteinExistence type="predicted"/>
<dbReference type="AlphaFoldDB" id="A0AA48L151"/>
<dbReference type="EMBL" id="AP027924">
    <property type="protein sequence ID" value="BED92235.1"/>
    <property type="molecule type" value="Genomic_DNA"/>
</dbReference>
<organism evidence="3">
    <name type="scientific">Candidatus Improbicoccus pseudotrichonymphae</name>
    <dbReference type="NCBI Taxonomy" id="3033792"/>
    <lineage>
        <taxon>Bacteria</taxon>
        <taxon>Bacillati</taxon>
        <taxon>Bacillota</taxon>
        <taxon>Clostridia</taxon>
        <taxon>Candidatus Improbicoccus</taxon>
    </lineage>
</organism>
<feature type="binding site" evidence="2">
    <location>
        <position position="150"/>
    </location>
    <ligand>
        <name>Fe cation</name>
        <dbReference type="ChEBI" id="CHEBI:24875"/>
        <label>2</label>
    </ligand>
</feature>